<feature type="compositionally biased region" description="Basic residues" evidence="1">
    <location>
        <begin position="502"/>
        <end position="514"/>
    </location>
</feature>
<dbReference type="PROSITE" id="PS51462">
    <property type="entry name" value="NUDIX"/>
    <property type="match status" value="1"/>
</dbReference>
<dbReference type="InterPro" id="IPR002060">
    <property type="entry name" value="Squ/phyt_synthse"/>
</dbReference>
<feature type="domain" description="Nudix hydrolase" evidence="2">
    <location>
        <begin position="1"/>
        <end position="128"/>
    </location>
</feature>
<feature type="region of interest" description="Disordered" evidence="1">
    <location>
        <begin position="567"/>
        <end position="586"/>
    </location>
</feature>
<feature type="region of interest" description="Disordered" evidence="1">
    <location>
        <begin position="483"/>
        <end position="530"/>
    </location>
</feature>
<keyword evidence="4" id="KW-1185">Reference proteome</keyword>
<evidence type="ECO:0000313" key="3">
    <source>
        <dbReference type="EMBL" id="CAK0908947.1"/>
    </source>
</evidence>
<dbReference type="PANTHER" id="PTHR11626">
    <property type="entry name" value="FARNESYL-DIPHOSPHATE FARNESYLTRANSFERASE"/>
    <property type="match status" value="1"/>
</dbReference>
<sequence>MIPSEVDSPDAISSGSPMGVKHAAVRKLGHELGIPKSQLDASRFKFITRVHYWAADVGTHGAEAPWGEHEIDYLLLYKLRPGEVLDIMPHPDEVSAVKWLAREELREAIGGTGPLAQELRSWSPWFRVIAQSLLDPWWADLDAAIATDKFVDVSTILGAAPSLDAAMGAERAALRQGGEDAQRRAALAAEREDRLEGLADFEAAGDQALARAVSKVGRLLRPLEAAPAPRLELGGLLADNMRAASRGNPDIARCDDMLASVSRSVAAVVRQLPPGLCLDVCVLCLALCALCTVEGDTERYRGREHAKETELRDFCDQLFTDDDRGIHSIGAGNEAALLRNFGAVSRIYKTLPEGSRGVIWDTVNKVGAGMAEHATADLGQGTVDQASYDRYCHMTAGSVGEGFTRLFVARGVEADAIMASGERVWPFCADAAKECADLGLAHSSSLFLQKASAIRDYLEDYVGGQAVWPQSVWRKHAKTRRPGRVCAAHRPRRRPVGPPGGCRRRGRRERRRRAGLSVPQRARGGRAGAGARLPRVPLLGLFHVDAIIRSPDHGHGDSCAVLQQPQALHRGRRGQEEPRGTPRHRSRGWTMCCQLVVWKNGSRAGRVRSQRHLRWRQRPYRVGKQNMA</sequence>
<gene>
    <name evidence="3" type="ORF">PCOR1329_LOCUS83500</name>
</gene>
<dbReference type="Gene3D" id="3.90.79.10">
    <property type="entry name" value="Nucleoside Triphosphate Pyrophosphohydrolase"/>
    <property type="match status" value="1"/>
</dbReference>
<dbReference type="SUPFAM" id="SSF48576">
    <property type="entry name" value="Terpenoid synthases"/>
    <property type="match status" value="1"/>
</dbReference>
<accession>A0ABN9Y8I8</accession>
<dbReference type="Gene3D" id="1.10.600.10">
    <property type="entry name" value="Farnesyl Diphosphate Synthase"/>
    <property type="match status" value="1"/>
</dbReference>
<proteinExistence type="predicted"/>
<dbReference type="Pfam" id="PF00293">
    <property type="entry name" value="NUDIX"/>
    <property type="match status" value="1"/>
</dbReference>
<dbReference type="SUPFAM" id="SSF55811">
    <property type="entry name" value="Nudix"/>
    <property type="match status" value="1"/>
</dbReference>
<dbReference type="InterPro" id="IPR044844">
    <property type="entry name" value="Trans_IPPS_euk-type"/>
</dbReference>
<organism evidence="3 4">
    <name type="scientific">Prorocentrum cordatum</name>
    <dbReference type="NCBI Taxonomy" id="2364126"/>
    <lineage>
        <taxon>Eukaryota</taxon>
        <taxon>Sar</taxon>
        <taxon>Alveolata</taxon>
        <taxon>Dinophyceae</taxon>
        <taxon>Prorocentrales</taxon>
        <taxon>Prorocentraceae</taxon>
        <taxon>Prorocentrum</taxon>
    </lineage>
</organism>
<comment type="caution">
    <text evidence="3">The sequence shown here is derived from an EMBL/GenBank/DDBJ whole genome shotgun (WGS) entry which is preliminary data.</text>
</comment>
<evidence type="ECO:0000259" key="2">
    <source>
        <dbReference type="PROSITE" id="PS51462"/>
    </source>
</evidence>
<protein>
    <recommendedName>
        <fullName evidence="2">Nudix hydrolase domain-containing protein</fullName>
    </recommendedName>
</protein>
<evidence type="ECO:0000256" key="1">
    <source>
        <dbReference type="SAM" id="MobiDB-lite"/>
    </source>
</evidence>
<dbReference type="PANTHER" id="PTHR11626:SF2">
    <property type="entry name" value="SQUALENE SYNTHASE"/>
    <property type="match status" value="1"/>
</dbReference>
<feature type="compositionally biased region" description="Basic residues" evidence="1">
    <location>
        <begin position="483"/>
        <end position="495"/>
    </location>
</feature>
<dbReference type="EMBL" id="CAUYUJ010022104">
    <property type="protein sequence ID" value="CAK0908947.1"/>
    <property type="molecule type" value="Genomic_DNA"/>
</dbReference>
<name>A0ABN9Y8I8_9DINO</name>
<dbReference type="Proteomes" id="UP001189429">
    <property type="component" value="Unassembled WGS sequence"/>
</dbReference>
<dbReference type="Pfam" id="PF00494">
    <property type="entry name" value="SQS_PSY"/>
    <property type="match status" value="1"/>
</dbReference>
<dbReference type="InterPro" id="IPR015797">
    <property type="entry name" value="NUDIX_hydrolase-like_dom_sf"/>
</dbReference>
<dbReference type="InterPro" id="IPR008949">
    <property type="entry name" value="Isoprenoid_synthase_dom_sf"/>
</dbReference>
<dbReference type="InterPro" id="IPR000086">
    <property type="entry name" value="NUDIX_hydrolase_dom"/>
</dbReference>
<evidence type="ECO:0000313" key="4">
    <source>
        <dbReference type="Proteomes" id="UP001189429"/>
    </source>
</evidence>
<reference evidence="3" key="1">
    <citation type="submission" date="2023-10" db="EMBL/GenBank/DDBJ databases">
        <authorList>
            <person name="Chen Y."/>
            <person name="Shah S."/>
            <person name="Dougan E. K."/>
            <person name="Thang M."/>
            <person name="Chan C."/>
        </authorList>
    </citation>
    <scope>NUCLEOTIDE SEQUENCE [LARGE SCALE GENOMIC DNA]</scope>
</reference>